<dbReference type="KEGG" id="hhg:XM38_037040"/>
<dbReference type="RefSeq" id="WP_088430574.1">
    <property type="nucleotide sequence ID" value="NZ_CP021983.2"/>
</dbReference>
<keyword evidence="1" id="KW-1133">Transmembrane helix</keyword>
<feature type="transmembrane region" description="Helical" evidence="1">
    <location>
        <begin position="91"/>
        <end position="107"/>
    </location>
</feature>
<gene>
    <name evidence="2" type="ORF">XM38_037040</name>
</gene>
<keyword evidence="1" id="KW-0472">Membrane</keyword>
<sequence>MRLALIQRWQWGLHWLMAQPRHHLILQLTVLLVALHEINQFHWSRLPERLLAVAMLGRPAWLQSRWAWISLSALLVVNNTVYWFRLVNHEYLITYWVLACTLAIFAPKPRQVLAWNGRWLIGLCFAFAIAWKLIAGEYLDGSSFLHLTFLLDHRLAMGAVLLGGVPVETLTANRELFSLMQTTGYTDPIALTSNPLMSSVSLVLSYWTLSIEGLVALAFLSPWPARLWRQRDWWLILFIVTTYAVIPVFAFAAILRC</sequence>
<dbReference type="OrthoDB" id="570621at2"/>
<feature type="transmembrane region" description="Helical" evidence="1">
    <location>
        <begin position="119"/>
        <end position="139"/>
    </location>
</feature>
<feature type="transmembrane region" description="Helical" evidence="1">
    <location>
        <begin position="200"/>
        <end position="221"/>
    </location>
</feature>
<feature type="transmembrane region" description="Helical" evidence="1">
    <location>
        <begin position="64"/>
        <end position="84"/>
    </location>
</feature>
<dbReference type="AlphaFoldDB" id="A0A1Z3HR37"/>
<organism evidence="2 3">
    <name type="scientific">Halomicronema hongdechloris C2206</name>
    <dbReference type="NCBI Taxonomy" id="1641165"/>
    <lineage>
        <taxon>Bacteria</taxon>
        <taxon>Bacillati</taxon>
        <taxon>Cyanobacteriota</taxon>
        <taxon>Cyanophyceae</taxon>
        <taxon>Nodosilineales</taxon>
        <taxon>Nodosilineaceae</taxon>
        <taxon>Halomicronema</taxon>
    </lineage>
</organism>
<proteinExistence type="predicted"/>
<protein>
    <submittedName>
        <fullName evidence="2">Uncharacterized protein</fullName>
    </submittedName>
</protein>
<evidence type="ECO:0000256" key="1">
    <source>
        <dbReference type="SAM" id="Phobius"/>
    </source>
</evidence>
<keyword evidence="3" id="KW-1185">Reference proteome</keyword>
<keyword evidence="1" id="KW-0812">Transmembrane</keyword>
<dbReference type="STRING" id="1641165.XM38_12905"/>
<accession>A0A1Z3HR37</accession>
<feature type="transmembrane region" description="Helical" evidence="1">
    <location>
        <begin position="233"/>
        <end position="255"/>
    </location>
</feature>
<evidence type="ECO:0000313" key="3">
    <source>
        <dbReference type="Proteomes" id="UP000191901"/>
    </source>
</evidence>
<evidence type="ECO:0000313" key="2">
    <source>
        <dbReference type="EMBL" id="ASC72745.1"/>
    </source>
</evidence>
<dbReference type="Proteomes" id="UP000191901">
    <property type="component" value="Chromosome"/>
</dbReference>
<name>A0A1Z3HR37_9CYAN</name>
<reference evidence="2 3" key="1">
    <citation type="journal article" date="2016" name="Biochim. Biophys. Acta">
        <title>Characterization of red-shifted phycobilisomes isolated from the chlorophyll f-containing cyanobacterium Halomicronema hongdechloris.</title>
        <authorList>
            <person name="Li Y."/>
            <person name="Lin Y."/>
            <person name="Garvey C.J."/>
            <person name="Birch D."/>
            <person name="Corkery R.W."/>
            <person name="Loughlin P.C."/>
            <person name="Scheer H."/>
            <person name="Willows R.D."/>
            <person name="Chen M."/>
        </authorList>
    </citation>
    <scope>NUCLEOTIDE SEQUENCE [LARGE SCALE GENOMIC DNA]</scope>
    <source>
        <strain evidence="2 3">C2206</strain>
    </source>
</reference>
<dbReference type="EMBL" id="CP021983">
    <property type="protein sequence ID" value="ASC72745.1"/>
    <property type="molecule type" value="Genomic_DNA"/>
</dbReference>